<evidence type="ECO:0000256" key="1">
    <source>
        <dbReference type="ARBA" id="ARBA00023015"/>
    </source>
</evidence>
<dbReference type="EMBL" id="SDPN01000016">
    <property type="protein sequence ID" value="RXZ70306.1"/>
    <property type="molecule type" value="Genomic_DNA"/>
</dbReference>
<organism evidence="5 6">
    <name type="scientific">Agromyces albus</name>
    <dbReference type="NCBI Taxonomy" id="205332"/>
    <lineage>
        <taxon>Bacteria</taxon>
        <taxon>Bacillati</taxon>
        <taxon>Actinomycetota</taxon>
        <taxon>Actinomycetes</taxon>
        <taxon>Micrococcales</taxon>
        <taxon>Microbacteriaceae</taxon>
        <taxon>Agromyces</taxon>
    </lineage>
</organism>
<dbReference type="SMART" id="SM00345">
    <property type="entry name" value="HTH_GNTR"/>
    <property type="match status" value="1"/>
</dbReference>
<dbReference type="SUPFAM" id="SSF48008">
    <property type="entry name" value="GntR ligand-binding domain-like"/>
    <property type="match status" value="1"/>
</dbReference>
<dbReference type="GO" id="GO:0003677">
    <property type="term" value="F:DNA binding"/>
    <property type="evidence" value="ECO:0007669"/>
    <property type="project" value="UniProtKB-KW"/>
</dbReference>
<dbReference type="PROSITE" id="PS50949">
    <property type="entry name" value="HTH_GNTR"/>
    <property type="match status" value="1"/>
</dbReference>
<dbReference type="InterPro" id="IPR036388">
    <property type="entry name" value="WH-like_DNA-bd_sf"/>
</dbReference>
<dbReference type="InterPro" id="IPR000524">
    <property type="entry name" value="Tscrpt_reg_HTH_GntR"/>
</dbReference>
<feature type="domain" description="HTH gntR-type" evidence="4">
    <location>
        <begin position="21"/>
        <end position="90"/>
    </location>
</feature>
<evidence type="ECO:0000313" key="5">
    <source>
        <dbReference type="EMBL" id="RXZ70306.1"/>
    </source>
</evidence>
<dbReference type="CDD" id="cd07377">
    <property type="entry name" value="WHTH_GntR"/>
    <property type="match status" value="1"/>
</dbReference>
<dbReference type="GO" id="GO:0003700">
    <property type="term" value="F:DNA-binding transcription factor activity"/>
    <property type="evidence" value="ECO:0007669"/>
    <property type="project" value="InterPro"/>
</dbReference>
<keyword evidence="6" id="KW-1185">Reference proteome</keyword>
<reference evidence="5 6" key="1">
    <citation type="submission" date="2019-01" db="EMBL/GenBank/DDBJ databases">
        <title>Agromyces.</title>
        <authorList>
            <person name="Li J."/>
        </authorList>
    </citation>
    <scope>NUCLEOTIDE SEQUENCE [LARGE SCALE GENOMIC DNA]</scope>
    <source>
        <strain evidence="5 6">DSM 15934</strain>
    </source>
</reference>
<dbReference type="Proteomes" id="UP000293865">
    <property type="component" value="Unassembled WGS sequence"/>
</dbReference>
<evidence type="ECO:0000313" key="6">
    <source>
        <dbReference type="Proteomes" id="UP000293865"/>
    </source>
</evidence>
<name>A0A4V1QXN8_9MICO</name>
<dbReference type="SMART" id="SM00895">
    <property type="entry name" value="FCD"/>
    <property type="match status" value="1"/>
</dbReference>
<accession>A0A4V1QXN8</accession>
<keyword evidence="1" id="KW-0805">Transcription regulation</keyword>
<evidence type="ECO:0000256" key="2">
    <source>
        <dbReference type="ARBA" id="ARBA00023125"/>
    </source>
</evidence>
<dbReference type="InterPro" id="IPR036390">
    <property type="entry name" value="WH_DNA-bd_sf"/>
</dbReference>
<keyword evidence="3" id="KW-0804">Transcription</keyword>
<sequence>MICDHTSQIGGVMDSLPIRVSTVNDEVYERLRQWITTGTLLPGMKISIRSIADSFGVSTMPVREALRRLESDGLVVFGRRSVTVTLLSTDQVQQVFQIRLRLEQLAAEWAIDQVDEDDIADLESILAKMDRPDIGVDEWRHLNQDFHRRFYDCARSPHLLELIRNVWDKVEPYMAIYASTVQDFAEAQRQHSEMLELIRGRRLSALLTATAEHLDYTARTVVAALEGAAPPK</sequence>
<dbReference type="SUPFAM" id="SSF46785">
    <property type="entry name" value="Winged helix' DNA-binding domain"/>
    <property type="match status" value="1"/>
</dbReference>
<dbReference type="PANTHER" id="PTHR43537">
    <property type="entry name" value="TRANSCRIPTIONAL REGULATOR, GNTR FAMILY"/>
    <property type="match status" value="1"/>
</dbReference>
<dbReference type="AlphaFoldDB" id="A0A4V1QXN8"/>
<dbReference type="PANTHER" id="PTHR43537:SF24">
    <property type="entry name" value="GLUCONATE OPERON TRANSCRIPTIONAL REPRESSOR"/>
    <property type="match status" value="1"/>
</dbReference>
<dbReference type="InterPro" id="IPR011711">
    <property type="entry name" value="GntR_C"/>
</dbReference>
<evidence type="ECO:0000256" key="3">
    <source>
        <dbReference type="ARBA" id="ARBA00023163"/>
    </source>
</evidence>
<proteinExistence type="predicted"/>
<dbReference type="OrthoDB" id="9816161at2"/>
<protein>
    <submittedName>
        <fullName evidence="5">GntR family transcriptional regulator</fullName>
    </submittedName>
</protein>
<evidence type="ECO:0000259" key="4">
    <source>
        <dbReference type="PROSITE" id="PS50949"/>
    </source>
</evidence>
<dbReference type="Gene3D" id="1.20.120.530">
    <property type="entry name" value="GntR ligand-binding domain-like"/>
    <property type="match status" value="1"/>
</dbReference>
<keyword evidence="2" id="KW-0238">DNA-binding</keyword>
<dbReference type="Pfam" id="PF00392">
    <property type="entry name" value="GntR"/>
    <property type="match status" value="1"/>
</dbReference>
<dbReference type="Pfam" id="PF07729">
    <property type="entry name" value="FCD"/>
    <property type="match status" value="1"/>
</dbReference>
<dbReference type="Gene3D" id="1.10.10.10">
    <property type="entry name" value="Winged helix-like DNA-binding domain superfamily/Winged helix DNA-binding domain"/>
    <property type="match status" value="1"/>
</dbReference>
<dbReference type="InterPro" id="IPR008920">
    <property type="entry name" value="TF_FadR/GntR_C"/>
</dbReference>
<comment type="caution">
    <text evidence="5">The sequence shown here is derived from an EMBL/GenBank/DDBJ whole genome shotgun (WGS) entry which is preliminary data.</text>
</comment>
<gene>
    <name evidence="5" type="ORF">ESP51_10505</name>
</gene>